<gene>
    <name evidence="17" type="ORF">E3N88_35652</name>
</gene>
<keyword evidence="4" id="KW-0109">Calcium transport</keyword>
<evidence type="ECO:0000256" key="3">
    <source>
        <dbReference type="ARBA" id="ARBA00022448"/>
    </source>
</evidence>
<evidence type="ECO:0000256" key="12">
    <source>
        <dbReference type="ARBA" id="ARBA00023136"/>
    </source>
</evidence>
<evidence type="ECO:0000256" key="13">
    <source>
        <dbReference type="ARBA" id="ARBA00023303"/>
    </source>
</evidence>
<dbReference type="PANTHER" id="PTHR13462">
    <property type="entry name" value="CALCIUM UNIPORTER PROTEIN, MITOCHONDRIAL"/>
    <property type="match status" value="1"/>
</dbReference>
<comment type="catalytic activity">
    <reaction evidence="14">
        <text>Ca(2+)(in) = Ca(2+)(out)</text>
        <dbReference type="Rhea" id="RHEA:29671"/>
        <dbReference type="ChEBI" id="CHEBI:29108"/>
    </reaction>
</comment>
<feature type="transmembrane region" description="Helical" evidence="15">
    <location>
        <begin position="173"/>
        <end position="193"/>
    </location>
</feature>
<evidence type="ECO:0000256" key="11">
    <source>
        <dbReference type="ARBA" id="ARBA00023128"/>
    </source>
</evidence>
<keyword evidence="3" id="KW-0813">Transport</keyword>
<dbReference type="Proteomes" id="UP000326396">
    <property type="component" value="Linkage Group LG7"/>
</dbReference>
<name>A0A5N6M1W8_9ASTR</name>
<comment type="subcellular location">
    <subcellularLocation>
        <location evidence="1">Mitochondrion inner membrane</location>
        <topology evidence="1">Multi-pass membrane protein</topology>
    </subcellularLocation>
</comment>
<sequence length="278" mass="31450">MMRRLLNQGISSAFGSSNLTSFGFIRTGFVESNRSCGCLFASSAGGRFGSGVDHASEEEANKVMRLVDVEALKMKLGNHEVVHYRDLLQACTNMGVVNSVEEAKKFAKVLDEDGVIFMFGNQVHLHPHKVLEMVRRAFPLTLMPEDDPRKDELKKLKAKQEEIDVQAHKQVQCILWAGFGLSLAQASLFFRLTFWEFSWDVMEPITFFTTSSGLILGYAYFLLTSKDPSYQDLMKRLFLSRRRKLIKKHNFDVKRFMVLQKKCISPLDASSSDCKGGA</sequence>
<evidence type="ECO:0000256" key="6">
    <source>
        <dbReference type="ARBA" id="ARBA00022692"/>
    </source>
</evidence>
<evidence type="ECO:0000259" key="16">
    <source>
        <dbReference type="Pfam" id="PF04678"/>
    </source>
</evidence>
<dbReference type="GO" id="GO:1990246">
    <property type="term" value="C:uniplex complex"/>
    <property type="evidence" value="ECO:0007669"/>
    <property type="project" value="TreeGrafter"/>
</dbReference>
<dbReference type="InterPro" id="IPR039055">
    <property type="entry name" value="MCU_fam"/>
</dbReference>
<comment type="similarity">
    <text evidence="2">Belongs to the MCU (TC 1.A.77) family.</text>
</comment>
<evidence type="ECO:0000313" key="17">
    <source>
        <dbReference type="EMBL" id="KAD3067772.1"/>
    </source>
</evidence>
<feature type="domain" description="Calcium uniporter protein C-terminal" evidence="16">
    <location>
        <begin position="101"/>
        <end position="257"/>
    </location>
</feature>
<evidence type="ECO:0000256" key="2">
    <source>
        <dbReference type="ARBA" id="ARBA00005653"/>
    </source>
</evidence>
<evidence type="ECO:0000256" key="1">
    <source>
        <dbReference type="ARBA" id="ARBA00004448"/>
    </source>
</evidence>
<evidence type="ECO:0000256" key="4">
    <source>
        <dbReference type="ARBA" id="ARBA00022568"/>
    </source>
</evidence>
<evidence type="ECO:0000256" key="9">
    <source>
        <dbReference type="ARBA" id="ARBA00022989"/>
    </source>
</evidence>
<dbReference type="AlphaFoldDB" id="A0A5N6M1W8"/>
<organism evidence="17 18">
    <name type="scientific">Mikania micrantha</name>
    <name type="common">bitter vine</name>
    <dbReference type="NCBI Taxonomy" id="192012"/>
    <lineage>
        <taxon>Eukaryota</taxon>
        <taxon>Viridiplantae</taxon>
        <taxon>Streptophyta</taxon>
        <taxon>Embryophyta</taxon>
        <taxon>Tracheophyta</taxon>
        <taxon>Spermatophyta</taxon>
        <taxon>Magnoliopsida</taxon>
        <taxon>eudicotyledons</taxon>
        <taxon>Gunneridae</taxon>
        <taxon>Pentapetalae</taxon>
        <taxon>asterids</taxon>
        <taxon>campanulids</taxon>
        <taxon>Asterales</taxon>
        <taxon>Asteraceae</taxon>
        <taxon>Asteroideae</taxon>
        <taxon>Heliantheae alliance</taxon>
        <taxon>Eupatorieae</taxon>
        <taxon>Mikania</taxon>
    </lineage>
</organism>
<dbReference type="GO" id="GO:0051560">
    <property type="term" value="P:mitochondrial calcium ion homeostasis"/>
    <property type="evidence" value="ECO:0007669"/>
    <property type="project" value="InterPro"/>
</dbReference>
<keyword evidence="9 15" id="KW-1133">Transmembrane helix</keyword>
<reference evidence="17 18" key="1">
    <citation type="submission" date="2019-05" db="EMBL/GenBank/DDBJ databases">
        <title>Mikania micrantha, genome provides insights into the molecular mechanism of rapid growth.</title>
        <authorList>
            <person name="Liu B."/>
        </authorList>
    </citation>
    <scope>NUCLEOTIDE SEQUENCE [LARGE SCALE GENOMIC DNA]</scope>
    <source>
        <strain evidence="17">NLD-2019</strain>
        <tissue evidence="17">Leaf</tissue>
    </source>
</reference>
<protein>
    <recommendedName>
        <fullName evidence="16">Calcium uniporter protein C-terminal domain-containing protein</fullName>
    </recommendedName>
</protein>
<evidence type="ECO:0000313" key="18">
    <source>
        <dbReference type="Proteomes" id="UP000326396"/>
    </source>
</evidence>
<dbReference type="PANTHER" id="PTHR13462:SF10">
    <property type="entry name" value="CALCIUM UNIPORTER PROTEIN, MITOCHONDRIAL"/>
    <property type="match status" value="1"/>
</dbReference>
<keyword evidence="10" id="KW-0406">Ion transport</keyword>
<keyword evidence="6 15" id="KW-0812">Transmembrane</keyword>
<evidence type="ECO:0000256" key="8">
    <source>
        <dbReference type="ARBA" id="ARBA00022837"/>
    </source>
</evidence>
<dbReference type="InterPro" id="IPR006769">
    <property type="entry name" value="MCU_C"/>
</dbReference>
<comment type="caution">
    <text evidence="17">The sequence shown here is derived from an EMBL/GenBank/DDBJ whole genome shotgun (WGS) entry which is preliminary data.</text>
</comment>
<keyword evidence="7" id="KW-0999">Mitochondrion inner membrane</keyword>
<dbReference type="Pfam" id="PF04678">
    <property type="entry name" value="MCU"/>
    <property type="match status" value="1"/>
</dbReference>
<keyword evidence="5" id="KW-0107">Calcium channel</keyword>
<dbReference type="GO" id="GO:0005262">
    <property type="term" value="F:calcium channel activity"/>
    <property type="evidence" value="ECO:0007669"/>
    <property type="project" value="UniProtKB-KW"/>
</dbReference>
<evidence type="ECO:0000256" key="15">
    <source>
        <dbReference type="SAM" id="Phobius"/>
    </source>
</evidence>
<evidence type="ECO:0000256" key="7">
    <source>
        <dbReference type="ARBA" id="ARBA00022792"/>
    </source>
</evidence>
<keyword evidence="11" id="KW-0496">Mitochondrion</keyword>
<dbReference type="GO" id="GO:0015292">
    <property type="term" value="F:uniporter activity"/>
    <property type="evidence" value="ECO:0007669"/>
    <property type="project" value="TreeGrafter"/>
</dbReference>
<keyword evidence="18" id="KW-1185">Reference proteome</keyword>
<keyword evidence="13" id="KW-0407">Ion channel</keyword>
<keyword evidence="8" id="KW-0106">Calcium</keyword>
<evidence type="ECO:0000256" key="10">
    <source>
        <dbReference type="ARBA" id="ARBA00023065"/>
    </source>
</evidence>
<dbReference type="EMBL" id="SZYD01000017">
    <property type="protein sequence ID" value="KAD3067772.1"/>
    <property type="molecule type" value="Genomic_DNA"/>
</dbReference>
<feature type="transmembrane region" description="Helical" evidence="15">
    <location>
        <begin position="205"/>
        <end position="223"/>
    </location>
</feature>
<keyword evidence="12 15" id="KW-0472">Membrane</keyword>
<dbReference type="GO" id="GO:0036444">
    <property type="term" value="P:calcium import into the mitochondrion"/>
    <property type="evidence" value="ECO:0007669"/>
    <property type="project" value="UniProtKB-ARBA"/>
</dbReference>
<accession>A0A5N6M1W8</accession>
<dbReference type="OrthoDB" id="278338at2759"/>
<evidence type="ECO:0000256" key="14">
    <source>
        <dbReference type="ARBA" id="ARBA00036634"/>
    </source>
</evidence>
<evidence type="ECO:0000256" key="5">
    <source>
        <dbReference type="ARBA" id="ARBA00022673"/>
    </source>
</evidence>
<proteinExistence type="inferred from homology"/>